<dbReference type="InterPro" id="IPR015422">
    <property type="entry name" value="PyrdxlP-dep_Trfase_small"/>
</dbReference>
<evidence type="ECO:0000256" key="1">
    <source>
        <dbReference type="ARBA" id="ARBA00008954"/>
    </source>
</evidence>
<accession>A0A382KPK4</accession>
<dbReference type="Gene3D" id="3.90.1150.10">
    <property type="entry name" value="Aspartate Aminotransferase, domain 1"/>
    <property type="match status" value="1"/>
</dbReference>
<evidence type="ECO:0000256" key="3">
    <source>
        <dbReference type="SAM" id="MobiDB-lite"/>
    </source>
</evidence>
<sequence length="264" mass="29038">MGVGQKMMKKPDRQEPVQSESESNQSHRRSDWAESTHDAVTRDLLAEDTRYFMHQSVSTPCLSVVTKAEGAYIEDAKGRRYLDFHGNNVHHIGYGHSKLKAAITRQMDTLPFAPRRFACQPALSLAKKLADIAPGDLAKVLFTTGGSDAVEVALKIARAATGRYKTISFWDAFHGAGFGAVSIGGEQMFRSHITGPLLPGTEHIAPFACYRCPYGYPDRDGKPQLELCKMTCARFVRYVLEKEGDVAAVIAEPLRAVPYIPPPG</sequence>
<comment type="similarity">
    <text evidence="1">Belongs to the class-III pyridoxal-phosphate-dependent aminotransferase family.</text>
</comment>
<dbReference type="GO" id="GO:0030170">
    <property type="term" value="F:pyridoxal phosphate binding"/>
    <property type="evidence" value="ECO:0007669"/>
    <property type="project" value="InterPro"/>
</dbReference>
<protein>
    <submittedName>
        <fullName evidence="4">Uncharacterized protein</fullName>
    </submittedName>
</protein>
<dbReference type="InterPro" id="IPR005814">
    <property type="entry name" value="Aminotrans_3"/>
</dbReference>
<dbReference type="EMBL" id="UINC01081084">
    <property type="protein sequence ID" value="SVC24611.1"/>
    <property type="molecule type" value="Genomic_DNA"/>
</dbReference>
<dbReference type="SUPFAM" id="SSF53383">
    <property type="entry name" value="PLP-dependent transferases"/>
    <property type="match status" value="1"/>
</dbReference>
<feature type="region of interest" description="Disordered" evidence="3">
    <location>
        <begin position="1"/>
        <end position="36"/>
    </location>
</feature>
<proteinExistence type="inferred from homology"/>
<dbReference type="Pfam" id="PF00202">
    <property type="entry name" value="Aminotran_3"/>
    <property type="match status" value="1"/>
</dbReference>
<dbReference type="Gene3D" id="3.40.640.10">
    <property type="entry name" value="Type I PLP-dependent aspartate aminotransferase-like (Major domain)"/>
    <property type="match status" value="1"/>
</dbReference>
<reference evidence="4" key="1">
    <citation type="submission" date="2018-05" db="EMBL/GenBank/DDBJ databases">
        <authorList>
            <person name="Lanie J.A."/>
            <person name="Ng W.-L."/>
            <person name="Kazmierczak K.M."/>
            <person name="Andrzejewski T.M."/>
            <person name="Davidsen T.M."/>
            <person name="Wayne K.J."/>
            <person name="Tettelin H."/>
            <person name="Glass J.I."/>
            <person name="Rusch D."/>
            <person name="Podicherti R."/>
            <person name="Tsui H.-C.T."/>
            <person name="Winkler M.E."/>
        </authorList>
    </citation>
    <scope>NUCLEOTIDE SEQUENCE</scope>
</reference>
<dbReference type="AlphaFoldDB" id="A0A382KPK4"/>
<gene>
    <name evidence="4" type="ORF">METZ01_LOCUS277465</name>
</gene>
<organism evidence="4">
    <name type="scientific">marine metagenome</name>
    <dbReference type="NCBI Taxonomy" id="408172"/>
    <lineage>
        <taxon>unclassified sequences</taxon>
        <taxon>metagenomes</taxon>
        <taxon>ecological metagenomes</taxon>
    </lineage>
</organism>
<dbReference type="InterPro" id="IPR015421">
    <property type="entry name" value="PyrdxlP-dep_Trfase_major"/>
</dbReference>
<dbReference type="InterPro" id="IPR015424">
    <property type="entry name" value="PyrdxlP-dep_Trfase"/>
</dbReference>
<keyword evidence="2" id="KW-0663">Pyridoxal phosphate</keyword>
<dbReference type="PANTHER" id="PTHR43094:SF1">
    <property type="entry name" value="AMINOTRANSFERASE CLASS-III"/>
    <property type="match status" value="1"/>
</dbReference>
<dbReference type="PANTHER" id="PTHR43094">
    <property type="entry name" value="AMINOTRANSFERASE"/>
    <property type="match status" value="1"/>
</dbReference>
<dbReference type="GO" id="GO:0008483">
    <property type="term" value="F:transaminase activity"/>
    <property type="evidence" value="ECO:0007669"/>
    <property type="project" value="InterPro"/>
</dbReference>
<evidence type="ECO:0000256" key="2">
    <source>
        <dbReference type="ARBA" id="ARBA00022898"/>
    </source>
</evidence>
<evidence type="ECO:0000313" key="4">
    <source>
        <dbReference type="EMBL" id="SVC24611.1"/>
    </source>
</evidence>
<feature type="non-terminal residue" evidence="4">
    <location>
        <position position="264"/>
    </location>
</feature>
<name>A0A382KPK4_9ZZZZ</name>